<name>A0AAE0TTF1_9PEZI</name>
<proteinExistence type="inferred from homology"/>
<dbReference type="EMBL" id="JAUTXT010000038">
    <property type="protein sequence ID" value="KAK3671853.1"/>
    <property type="molecule type" value="Genomic_DNA"/>
</dbReference>
<gene>
    <name evidence="9" type="primary">MED5</name>
    <name evidence="10" type="ORF">LTR78_008219</name>
</gene>
<evidence type="ECO:0000256" key="3">
    <source>
        <dbReference type="ARBA" id="ARBA00020628"/>
    </source>
</evidence>
<evidence type="ECO:0000256" key="4">
    <source>
        <dbReference type="ARBA" id="ARBA00023015"/>
    </source>
</evidence>
<organism evidence="10 11">
    <name type="scientific">Recurvomyces mirabilis</name>
    <dbReference type="NCBI Taxonomy" id="574656"/>
    <lineage>
        <taxon>Eukaryota</taxon>
        <taxon>Fungi</taxon>
        <taxon>Dikarya</taxon>
        <taxon>Ascomycota</taxon>
        <taxon>Pezizomycotina</taxon>
        <taxon>Dothideomycetes</taxon>
        <taxon>Dothideomycetidae</taxon>
        <taxon>Mycosphaerellales</taxon>
        <taxon>Teratosphaeriaceae</taxon>
        <taxon>Recurvomyces</taxon>
    </lineage>
</organism>
<evidence type="ECO:0000256" key="9">
    <source>
        <dbReference type="RuleBase" id="RU364142"/>
    </source>
</evidence>
<dbReference type="InterPro" id="IPR014801">
    <property type="entry name" value="Mediator_Med5_fun"/>
</dbReference>
<evidence type="ECO:0000256" key="1">
    <source>
        <dbReference type="ARBA" id="ARBA00004123"/>
    </source>
</evidence>
<dbReference type="GO" id="GO:0016592">
    <property type="term" value="C:mediator complex"/>
    <property type="evidence" value="ECO:0007669"/>
    <property type="project" value="InterPro"/>
</dbReference>
<comment type="subunit">
    <text evidence="9">Component of the Mediator complex.</text>
</comment>
<dbReference type="GO" id="GO:0003712">
    <property type="term" value="F:transcription coregulator activity"/>
    <property type="evidence" value="ECO:0007669"/>
    <property type="project" value="InterPro"/>
</dbReference>
<comment type="caution">
    <text evidence="10">The sequence shown here is derived from an EMBL/GenBank/DDBJ whole genome shotgun (WGS) entry which is preliminary data.</text>
</comment>
<evidence type="ECO:0000313" key="11">
    <source>
        <dbReference type="Proteomes" id="UP001274830"/>
    </source>
</evidence>
<dbReference type="Proteomes" id="UP001274830">
    <property type="component" value="Unassembled WGS sequence"/>
</dbReference>
<dbReference type="AlphaFoldDB" id="A0AAE0TTF1"/>
<dbReference type="PANTHER" id="PTHR35784">
    <property type="entry name" value="MEDIATOR OF RNA POLYMERASE II TRANSCRIPTION SUBUNIT 5"/>
    <property type="match status" value="1"/>
</dbReference>
<evidence type="ECO:0000256" key="6">
    <source>
        <dbReference type="ARBA" id="ARBA00023163"/>
    </source>
</evidence>
<sequence length="1003" mass="110345">MESIASQNWHNAFAAAFRKRVASELLKHPLAELKRSYSIPGDAIAGLLLSFRARGGAADDPLLFRYTRLFLDERYISTSDILSALLARTTILESRLGSEHNAVASGLPSCEERMFNLLAEIHMAQNMTVTRVQLYKTVQAIVKWLLVISEHQYNRQVESAGLDPLDVHLFSMYETLASLTIAIFGQASFRQVTAQPWWEKRRPIVVRGMQNFDAQVLQPMHSQFSGRLAAMTAIPPFVDTDASGRPVVSPEFILQYISQDITITPSPSRAGLYIWLHACLYARPMTDDLAVLSYLQNRYTGDNQSLTLQLIHAAFDVLTSHLVRGGQPHEVLLIRSFICNKLPVLLSMLATFTGHGTIEVCIQNAFLAVAMDPIPPISAGSSDATDTLRRARLDFLHACVMHGVATESIVNAVVQGISTTIPKVVKYSKDGLTSQCTNNIGRLESLVRELPIGNLCANKDTMSLKTVCNALVKRVPDIDIVLQHTQPAMLLLPLCTVLNDWVHDQDQSEFTPAYEEYAAVFLFTLAVLHRYGLQTRDIGFVANEELSHLLNGQISGTTSSELDTDRSQQLGRWLDGLFATDDQGETGGIGDEVMRRCPPQAFYNLVPTLLEQSVLACRLGQLPVTTFKSGLELLLEPFLLPSLVVGLLWVAEHSWEDHDDVDILLQILDKLLRLSSTAVETQTMHKAVLDIVAEPLACSLEDLVRRRPDKAAASGMLTLLRQRADTTRCGESSKSTYDQWAKEQSMDMHLRAIVRDMTTWAAKTTPAPPPHYDPRILHAVISTHGESHALESIATEIQQIPYANRPASLDVATSLLSSPDTASITLRHQLHMLVNNTQALLDMPAVRATTLVQLSRSVEAQLAVQQLEVPVNLPVQQSTDQIMQELGMADPSAAPLDVHADEGHNEPINLSDADLTAALGPGVGLDVNLLQPLPNLGINAMQVDESQDFFADLDMSLAQQQASSQLPVQDTTMSTLGTSNQEDDIFADLDMGGGLGDLDFNFS</sequence>
<keyword evidence="4 9" id="KW-0805">Transcription regulation</keyword>
<protein>
    <recommendedName>
        <fullName evidence="3 9">Mediator of RNA polymerase II transcription subunit 5</fullName>
    </recommendedName>
    <alternativeName>
        <fullName evidence="8 9">Mediator complex subunit 5</fullName>
    </alternativeName>
</protein>
<evidence type="ECO:0000313" key="10">
    <source>
        <dbReference type="EMBL" id="KAK3671853.1"/>
    </source>
</evidence>
<evidence type="ECO:0000256" key="8">
    <source>
        <dbReference type="ARBA" id="ARBA00031256"/>
    </source>
</evidence>
<keyword evidence="11" id="KW-1185">Reference proteome</keyword>
<evidence type="ECO:0000256" key="5">
    <source>
        <dbReference type="ARBA" id="ARBA00023159"/>
    </source>
</evidence>
<evidence type="ECO:0000256" key="7">
    <source>
        <dbReference type="ARBA" id="ARBA00023242"/>
    </source>
</evidence>
<evidence type="ECO:0000256" key="2">
    <source>
        <dbReference type="ARBA" id="ARBA00008782"/>
    </source>
</evidence>
<accession>A0AAE0TTF1</accession>
<reference evidence="10" key="1">
    <citation type="submission" date="2023-07" db="EMBL/GenBank/DDBJ databases">
        <title>Black Yeasts Isolated from many extreme environments.</title>
        <authorList>
            <person name="Coleine C."/>
            <person name="Stajich J.E."/>
            <person name="Selbmann L."/>
        </authorList>
    </citation>
    <scope>NUCLEOTIDE SEQUENCE</scope>
    <source>
        <strain evidence="10">CCFEE 5485</strain>
    </source>
</reference>
<dbReference type="GO" id="GO:0006357">
    <property type="term" value="P:regulation of transcription by RNA polymerase II"/>
    <property type="evidence" value="ECO:0007669"/>
    <property type="project" value="InterPro"/>
</dbReference>
<comment type="function">
    <text evidence="9">Component of the Mediator complex, a coactivator involved in the regulated transcription of nearly all RNA polymerase II-dependent genes. Mediator functions as a bridge to convey information from gene-specific regulatory proteins to the basal RNA polymerase II transcription machinery. Mediator is recruited to promoters by direct interactions with regulatory proteins and serves as a scaffold for the assembly of a functional preinitiation complex with RNA polymerase II and the general transcription factors.</text>
</comment>
<keyword evidence="7 9" id="KW-0539">Nucleus</keyword>
<dbReference type="Pfam" id="PF08689">
    <property type="entry name" value="Med5"/>
    <property type="match status" value="2"/>
</dbReference>
<keyword evidence="5 9" id="KW-0010">Activator</keyword>
<comment type="similarity">
    <text evidence="2 9">Belongs to the Mediator complex subunit 5 family.</text>
</comment>
<keyword evidence="6 9" id="KW-0804">Transcription</keyword>
<comment type="subcellular location">
    <subcellularLocation>
        <location evidence="1 9">Nucleus</location>
    </subcellularLocation>
</comment>
<dbReference type="PANTHER" id="PTHR35784:SF1">
    <property type="entry name" value="MEDIATOR OF RNA POLYMERASE II TRANSCRIPTION SUBUNIT 5"/>
    <property type="match status" value="1"/>
</dbReference>